<dbReference type="Proteomes" id="UP000530403">
    <property type="component" value="Unassembled WGS sequence"/>
</dbReference>
<reference evidence="2 4" key="1">
    <citation type="submission" date="2020-05" db="EMBL/GenBank/DDBJ databases">
        <title>Whole genome shotgun sequence of Streptomyces fulvorobeus NBRC 15897.</title>
        <authorList>
            <person name="Komaki H."/>
            <person name="Tamura T."/>
        </authorList>
    </citation>
    <scope>NUCLEOTIDE SEQUENCE [LARGE SCALE GENOMIC DNA]</scope>
    <source>
        <strain evidence="2 4">NBRC 15897</strain>
    </source>
</reference>
<evidence type="ECO:0000313" key="3">
    <source>
        <dbReference type="EMBL" id="NYE44191.1"/>
    </source>
</evidence>
<proteinExistence type="predicted"/>
<feature type="compositionally biased region" description="Basic and acidic residues" evidence="1">
    <location>
        <begin position="484"/>
        <end position="501"/>
    </location>
</feature>
<dbReference type="RefSeq" id="WP_173316934.1">
    <property type="nucleotide sequence ID" value="NZ_BAAAUE010000022.1"/>
</dbReference>
<dbReference type="EMBL" id="JACCCF010000001">
    <property type="protein sequence ID" value="NYE44191.1"/>
    <property type="molecule type" value="Genomic_DNA"/>
</dbReference>
<dbReference type="Pfam" id="PF05133">
    <property type="entry name" value="SPP1_portal"/>
    <property type="match status" value="1"/>
</dbReference>
<evidence type="ECO:0008006" key="6">
    <source>
        <dbReference type="Google" id="ProtNLM"/>
    </source>
</evidence>
<dbReference type="AlphaFoldDB" id="A0A7J0CDW7"/>
<dbReference type="EMBL" id="BLWC01000001">
    <property type="protein sequence ID" value="GFN00703.1"/>
    <property type="molecule type" value="Genomic_DNA"/>
</dbReference>
<organism evidence="2 4">
    <name type="scientific">Streptomyces fulvorobeus</name>
    <dbReference type="NCBI Taxonomy" id="284028"/>
    <lineage>
        <taxon>Bacteria</taxon>
        <taxon>Bacillati</taxon>
        <taxon>Actinomycetota</taxon>
        <taxon>Actinomycetes</taxon>
        <taxon>Kitasatosporales</taxon>
        <taxon>Streptomycetaceae</taxon>
        <taxon>Streptomyces</taxon>
    </lineage>
</organism>
<comment type="caution">
    <text evidence="2">The sequence shown here is derived from an EMBL/GenBank/DDBJ whole genome shotgun (WGS) entry which is preliminary data.</text>
</comment>
<evidence type="ECO:0000313" key="2">
    <source>
        <dbReference type="EMBL" id="GFN00703.1"/>
    </source>
</evidence>
<gene>
    <name evidence="3" type="ORF">HEB29_005202</name>
    <name evidence="2" type="ORF">Sfulv_55130</name>
</gene>
<name>A0A7J0CDW7_9ACTN</name>
<dbReference type="Proteomes" id="UP000498980">
    <property type="component" value="Unassembled WGS sequence"/>
</dbReference>
<feature type="region of interest" description="Disordered" evidence="1">
    <location>
        <begin position="472"/>
        <end position="508"/>
    </location>
</feature>
<accession>A0A7J0CDW7</accession>
<keyword evidence="4" id="KW-1185">Reference proteome</keyword>
<sequence>MPIDATKVESPGWWLQRLGKKMLDEREDSRPDCDGEITPGLNTLRRYAEGSAPLPHVPGVDPREVAEWMKDARTNWTSLVIDSPTERMGVDGFRFGAAKGGKSAKAADEDAQRIWQENQMDADSDLVHYGALSQRRAFVLVEKGEDGRPVLTHETPYQVAVEYEPGNRRKIRAGLKMRRDDWTGGTVATLWTPEMNFGFTAKSGSPNFSGRTASLRQWDALTLPNTPDGQWVNELGSVPLVPFVNRRNRSLNGFAEHEDVLSIQNRINLSLINLIAAMKYGAFRQRWAVGLEVDEDPITGAQIQPFQLDIRSLWTTAESKDTAQFGEFAATDLVPYVRAVEAAVQDLAAISRTPPHYLIGAVVNVSGDALKAAETGLISKVRDRQRTFGDSWESVMRLAFKVIGDEDKAKAYDAETLWRDPESRSISEMADAAVKKASAGVPWRQRMEDMGYTPAQIDRMEIDRAADALNATAAEDPQPASLQAKRDAKNDTRAVIKRGDVDDVPDAA</sequence>
<reference evidence="3 5" key="2">
    <citation type="submission" date="2020-07" db="EMBL/GenBank/DDBJ databases">
        <title>Sequencing the genomes of 1000 actinobacteria strains.</title>
        <authorList>
            <person name="Klenk H.-P."/>
        </authorList>
    </citation>
    <scope>NUCLEOTIDE SEQUENCE [LARGE SCALE GENOMIC DNA]</scope>
    <source>
        <strain evidence="3 5">DSM 41455</strain>
    </source>
</reference>
<evidence type="ECO:0000313" key="4">
    <source>
        <dbReference type="Proteomes" id="UP000498980"/>
    </source>
</evidence>
<dbReference type="InterPro" id="IPR021145">
    <property type="entry name" value="Portal_protein_SPP1_Gp6-like"/>
</dbReference>
<evidence type="ECO:0000256" key="1">
    <source>
        <dbReference type="SAM" id="MobiDB-lite"/>
    </source>
</evidence>
<protein>
    <recommendedName>
        <fullName evidence="6">Phage portal protein</fullName>
    </recommendedName>
</protein>
<evidence type="ECO:0000313" key="5">
    <source>
        <dbReference type="Proteomes" id="UP000530403"/>
    </source>
</evidence>